<dbReference type="Proteomes" id="UP000727907">
    <property type="component" value="Unassembled WGS sequence"/>
</dbReference>
<organism evidence="6 7">
    <name type="scientific">Reyranella humidisoli</name>
    <dbReference type="NCBI Taxonomy" id="2849149"/>
    <lineage>
        <taxon>Bacteria</taxon>
        <taxon>Pseudomonadati</taxon>
        <taxon>Pseudomonadota</taxon>
        <taxon>Alphaproteobacteria</taxon>
        <taxon>Hyphomicrobiales</taxon>
        <taxon>Reyranellaceae</taxon>
        <taxon>Reyranella</taxon>
    </lineage>
</organism>
<evidence type="ECO:0000256" key="2">
    <source>
        <dbReference type="ARBA" id="ARBA00022603"/>
    </source>
</evidence>
<accession>A0ABS6IRI5</accession>
<keyword evidence="3" id="KW-0808">Transferase</keyword>
<keyword evidence="4" id="KW-0949">S-adenosyl-L-methionine</keyword>
<evidence type="ECO:0000313" key="6">
    <source>
        <dbReference type="EMBL" id="MBU8876650.1"/>
    </source>
</evidence>
<evidence type="ECO:0000256" key="5">
    <source>
        <dbReference type="ARBA" id="ARBA00023098"/>
    </source>
</evidence>
<dbReference type="PANTHER" id="PTHR43667">
    <property type="entry name" value="CYCLOPROPANE-FATTY-ACYL-PHOSPHOLIPID SYNTHASE"/>
    <property type="match status" value="1"/>
</dbReference>
<protein>
    <submittedName>
        <fullName evidence="6">Cyclopropane-fatty-acyl-phospholipid synthase family protein</fullName>
    </submittedName>
</protein>
<name>A0ABS6IRI5_9HYPH</name>
<reference evidence="6 7" key="1">
    <citation type="submission" date="2021-06" db="EMBL/GenBank/DDBJ databases">
        <authorList>
            <person name="Lee D.H."/>
        </authorList>
    </citation>
    <scope>NUCLEOTIDE SEQUENCE [LARGE SCALE GENOMIC DNA]</scope>
    <source>
        <strain evidence="6 7">MMS21-HV4-11</strain>
    </source>
</reference>
<evidence type="ECO:0000256" key="1">
    <source>
        <dbReference type="ARBA" id="ARBA00010815"/>
    </source>
</evidence>
<dbReference type="PIRSF" id="PIRSF003085">
    <property type="entry name" value="CMAS"/>
    <property type="match status" value="1"/>
</dbReference>
<dbReference type="InterPro" id="IPR050723">
    <property type="entry name" value="CFA/CMAS"/>
</dbReference>
<keyword evidence="7" id="KW-1185">Reference proteome</keyword>
<comment type="caution">
    <text evidence="6">The sequence shown here is derived from an EMBL/GenBank/DDBJ whole genome shotgun (WGS) entry which is preliminary data.</text>
</comment>
<sequence>MVGANIRRGDRRSDNVLLAQVLAHVIDEGRLTIIDEAGRSYQLAGTKPGPSVSMRVHDRWTGVRIALRPRLALGEAYMDGRLTVEEGDLYDLLDLLGRNIAAVEATPAVRWSYTLQRWLRALEQYNPVGKAQKNVAHHYDLRGELYDFFLDRDRQYSCAYFRTGAESLEVAQADKKRHIAAKLLLKPGQKVLDIGSGWGGMGLYLAKAFGVDVTGVTLSREQHAVSSRRAAEEGAAGNVRFKLLDYRQESGRYDRIVSVGMFEHVGSAHYLEYFRKVKELLADDGVMLLHSIGRMEPPGGTNTWLRKYIFPGGYTPALSEVMAAIEQAGLWVTDIEVLRLHYAETLRQWRERFLANRDRIKQLAGYDDRFCRMWEFYLAGCEVAFRYMNQMVFQIQIARRQDAVPLTRDYMAPGERLRNVAGSMAAE</sequence>
<evidence type="ECO:0000256" key="3">
    <source>
        <dbReference type="ARBA" id="ARBA00022679"/>
    </source>
</evidence>
<keyword evidence="2" id="KW-0489">Methyltransferase</keyword>
<keyword evidence="5" id="KW-0443">Lipid metabolism</keyword>
<gene>
    <name evidence="6" type="ORF">KQ910_22945</name>
</gene>
<evidence type="ECO:0000313" key="7">
    <source>
        <dbReference type="Proteomes" id="UP000727907"/>
    </source>
</evidence>
<evidence type="ECO:0000256" key="4">
    <source>
        <dbReference type="ARBA" id="ARBA00022691"/>
    </source>
</evidence>
<dbReference type="CDD" id="cd02440">
    <property type="entry name" value="AdoMet_MTases"/>
    <property type="match status" value="1"/>
</dbReference>
<dbReference type="PANTHER" id="PTHR43667:SF1">
    <property type="entry name" value="CYCLOPROPANE-FATTY-ACYL-PHOSPHOLIPID SYNTHASE"/>
    <property type="match status" value="1"/>
</dbReference>
<dbReference type="EMBL" id="JAHOPB010000002">
    <property type="protein sequence ID" value="MBU8876650.1"/>
    <property type="molecule type" value="Genomic_DNA"/>
</dbReference>
<dbReference type="InterPro" id="IPR003333">
    <property type="entry name" value="CMAS"/>
</dbReference>
<comment type="similarity">
    <text evidence="1">Belongs to the CFA/CMAS family.</text>
</comment>
<dbReference type="Pfam" id="PF02353">
    <property type="entry name" value="CMAS"/>
    <property type="match status" value="1"/>
</dbReference>
<proteinExistence type="inferred from homology"/>